<evidence type="ECO:0000313" key="3">
    <source>
        <dbReference type="Proteomes" id="UP000019102"/>
    </source>
</evidence>
<proteinExistence type="predicted"/>
<dbReference type="RefSeq" id="WP_235182598.1">
    <property type="nucleotide sequence ID" value="NZ_BAVS01000003.1"/>
</dbReference>
<comment type="caution">
    <text evidence="2">The sequence shown here is derived from an EMBL/GenBank/DDBJ whole genome shotgun (WGS) entry which is preliminary data.</text>
</comment>
<dbReference type="PROSITE" id="PS51257">
    <property type="entry name" value="PROKAR_LIPOPROTEIN"/>
    <property type="match status" value="1"/>
</dbReference>
<evidence type="ECO:0000256" key="1">
    <source>
        <dbReference type="SAM" id="MobiDB-lite"/>
    </source>
</evidence>
<feature type="region of interest" description="Disordered" evidence="1">
    <location>
        <begin position="27"/>
        <end position="50"/>
    </location>
</feature>
<protein>
    <submittedName>
        <fullName evidence="2">Uncharacterized protein</fullName>
    </submittedName>
</protein>
<accession>W4VFX4</accession>
<keyword evidence="3" id="KW-1185">Reference proteome</keyword>
<reference evidence="2 3" key="1">
    <citation type="journal article" date="2014" name="Genome Announc.">
        <title>Draft Genome Sequence of the Boron-Tolerant and Moderately Halotolerant Bacterium Gracilibacillus boraciitolerans JCM 21714T.</title>
        <authorList>
            <person name="Ahmed I."/>
            <person name="Oshima K."/>
            <person name="Suda W."/>
            <person name="Kitamura K."/>
            <person name="Iida T."/>
            <person name="Ohmori Y."/>
            <person name="Fujiwara T."/>
            <person name="Hattori M."/>
            <person name="Ohkuma M."/>
        </authorList>
    </citation>
    <scope>NUCLEOTIDE SEQUENCE [LARGE SCALE GENOMIC DNA]</scope>
    <source>
        <strain evidence="2 3">JCM 21714</strain>
    </source>
</reference>
<dbReference type="AlphaFoldDB" id="W4VFX4"/>
<dbReference type="Proteomes" id="UP000019102">
    <property type="component" value="Unassembled WGS sequence"/>
</dbReference>
<gene>
    <name evidence="2" type="ORF">JCM21714_1083</name>
</gene>
<sequence length="103" mass="11754">MKRIQQYLLVFFLLMLLLLVACGGQNQEESQTTEEDSATEETKETEETNEPIVVEGQNGDVTIPANLDKIIAPYMEDSLLAWVSHRQHNGQSENQFKPIYKIN</sequence>
<name>W4VFX4_9BACI</name>
<organism evidence="2 3">
    <name type="scientific">Gracilibacillus boraciitolerans JCM 21714</name>
    <dbReference type="NCBI Taxonomy" id="1298598"/>
    <lineage>
        <taxon>Bacteria</taxon>
        <taxon>Bacillati</taxon>
        <taxon>Bacillota</taxon>
        <taxon>Bacilli</taxon>
        <taxon>Bacillales</taxon>
        <taxon>Bacillaceae</taxon>
        <taxon>Gracilibacillus</taxon>
    </lineage>
</organism>
<dbReference type="EMBL" id="BAVS01000003">
    <property type="protein sequence ID" value="GAE92102.1"/>
    <property type="molecule type" value="Genomic_DNA"/>
</dbReference>
<evidence type="ECO:0000313" key="2">
    <source>
        <dbReference type="EMBL" id="GAE92102.1"/>
    </source>
</evidence>
<dbReference type="STRING" id="1298598.JCM21714_1083"/>